<feature type="domain" description="Aerolysin/Pertussis toxin" evidence="2">
    <location>
        <begin position="48"/>
        <end position="94"/>
    </location>
</feature>
<evidence type="ECO:0000313" key="4">
    <source>
        <dbReference type="EMBL" id="SKA58084.1"/>
    </source>
</evidence>
<sequence>MKKLILPILIMTSFSAGAFVYDDISIEGASCSPERMLFPLEDVEDNMNFFRRSMGRWQITNISDDNVIMGSGYRFAVKHGKAGSSFCVPETYVVDDQVTLTKIAQDGSFLERLLSKFKTVKLITSDGNWIPALSLPSNAFKNQRLIVERKATWGTTVSYKYGSLTGYTPIKLQDQLDFVYDGEKWIIEPNYIISSQHEISEIAADPSILAALLDKHTSVKILLQDGRWARNLTVKEKPFGSMLTVERQSTYGVNVEYGTAQITPPRGSTTVFINSGIWWVYSSKTISDNRTIRALGNNPAKLKQNIDLYGNLIVSESDGNWTPTFTLPAANDLGKNRTFTLYRNSTYHSNIVFPNGVTLAPRKNTKTTFFSGSIDGWSLIPQYSVYKPEDISSVDSPEKIKALLDQYGNLGITISDNGYLAQVTLPDDAQNGEFVEFGKTTIKPVTIQFSGKTLALGYDSLTLYYSGGEWSKISLK</sequence>
<dbReference type="InterPro" id="IPR048990">
    <property type="entry name" value="StcE_b-sandwich"/>
</dbReference>
<evidence type="ECO:0000259" key="3">
    <source>
        <dbReference type="Pfam" id="PF20944"/>
    </source>
</evidence>
<dbReference type="SUPFAM" id="SSF56436">
    <property type="entry name" value="C-type lectin-like"/>
    <property type="match status" value="1"/>
</dbReference>
<dbReference type="InterPro" id="IPR016187">
    <property type="entry name" value="CTDL_fold"/>
</dbReference>
<reference evidence="5" key="1">
    <citation type="submission" date="2017-02" db="EMBL/GenBank/DDBJ databases">
        <authorList>
            <person name="Varghese N."/>
            <person name="Submissions S."/>
        </authorList>
    </citation>
    <scope>NUCLEOTIDE SEQUENCE [LARGE SCALE GENOMIC DNA]</scope>
    <source>
        <strain evidence="5">DSM 22720</strain>
    </source>
</reference>
<feature type="chain" id="PRO_5012707526" evidence="1">
    <location>
        <begin position="19"/>
        <end position="476"/>
    </location>
</feature>
<dbReference type="Proteomes" id="UP000190162">
    <property type="component" value="Unassembled WGS sequence"/>
</dbReference>
<feature type="domain" description="Metalloprotease StcE beta-sandwich" evidence="3">
    <location>
        <begin position="119"/>
        <end position="187"/>
    </location>
</feature>
<dbReference type="InterPro" id="IPR005138">
    <property type="entry name" value="APT_dom"/>
</dbReference>
<dbReference type="Gene3D" id="2.60.120.1230">
    <property type="match status" value="4"/>
</dbReference>
<dbReference type="RefSeq" id="WP_078753140.1">
    <property type="nucleotide sequence ID" value="NZ_FUXU01000038.1"/>
</dbReference>
<organism evidence="4 5">
    <name type="scientific">Enterovibrio nigricans DSM 22720</name>
    <dbReference type="NCBI Taxonomy" id="1121868"/>
    <lineage>
        <taxon>Bacteria</taxon>
        <taxon>Pseudomonadati</taxon>
        <taxon>Pseudomonadota</taxon>
        <taxon>Gammaproteobacteria</taxon>
        <taxon>Vibrionales</taxon>
        <taxon>Vibrionaceae</taxon>
        <taxon>Enterovibrio</taxon>
    </lineage>
</organism>
<feature type="signal peptide" evidence="1">
    <location>
        <begin position="1"/>
        <end position="18"/>
    </location>
</feature>
<name>A0A1T4UZK1_9GAMM</name>
<proteinExistence type="predicted"/>
<dbReference type="Pfam" id="PF03440">
    <property type="entry name" value="APT"/>
    <property type="match status" value="1"/>
</dbReference>
<dbReference type="Pfam" id="PF20944">
    <property type="entry name" value="StcE_b-sandwich"/>
    <property type="match status" value="1"/>
</dbReference>
<evidence type="ECO:0000256" key="1">
    <source>
        <dbReference type="SAM" id="SignalP"/>
    </source>
</evidence>
<gene>
    <name evidence="4" type="ORF">SAMN02745132_02862</name>
</gene>
<keyword evidence="1" id="KW-0732">Signal</keyword>
<dbReference type="EMBL" id="FUXU01000038">
    <property type="protein sequence ID" value="SKA58084.1"/>
    <property type="molecule type" value="Genomic_DNA"/>
</dbReference>
<evidence type="ECO:0000259" key="2">
    <source>
        <dbReference type="Pfam" id="PF03440"/>
    </source>
</evidence>
<evidence type="ECO:0000313" key="5">
    <source>
        <dbReference type="Proteomes" id="UP000190162"/>
    </source>
</evidence>
<protein>
    <submittedName>
        <fullName evidence="4">Aerolysin/Pertussis toxin (APT) domain-containing protein</fullName>
    </submittedName>
</protein>
<accession>A0A1T4UZK1</accession>
<dbReference type="AlphaFoldDB" id="A0A1T4UZK1"/>
<keyword evidence="5" id="KW-1185">Reference proteome</keyword>